<protein>
    <submittedName>
        <fullName evidence="1">Uncharacterized protein</fullName>
    </submittedName>
</protein>
<dbReference type="InterPro" id="IPR039470">
    <property type="entry name" value="Nuc_deoxyri_tr2"/>
</dbReference>
<dbReference type="EMBL" id="JXLN01010169">
    <property type="protein sequence ID" value="KPM05260.1"/>
    <property type="molecule type" value="Genomic_DNA"/>
</dbReference>
<comment type="caution">
    <text evidence="1">The sequence shown here is derived from an EMBL/GenBank/DDBJ whole genome shotgun (WGS) entry which is preliminary data.</text>
</comment>
<dbReference type="Proteomes" id="UP000616769">
    <property type="component" value="Unassembled WGS sequence"/>
</dbReference>
<dbReference type="Pfam" id="PF15891">
    <property type="entry name" value="Nuc_deoxyri_tr2"/>
    <property type="match status" value="1"/>
</dbReference>
<dbReference type="VEuPathDB" id="VectorBase:SSCA000445"/>
<dbReference type="OrthoDB" id="6493944at2759"/>
<reference evidence="1 2" key="1">
    <citation type="journal article" date="2015" name="Parasit. Vectors">
        <title>Draft genome of the scabies mite.</title>
        <authorList>
            <person name="Rider S.D.Jr."/>
            <person name="Morgan M.S."/>
            <person name="Arlian L.G."/>
        </authorList>
    </citation>
    <scope>NUCLEOTIDE SEQUENCE [LARGE SCALE GENOMIC DNA]</scope>
    <source>
        <strain evidence="1">Arlian Lab</strain>
    </source>
</reference>
<accession>A0A132A4D3</accession>
<sequence>MPELKKNCITYYNPQVDNWGPELIELESYAKQNSEVLFFVIDNQTRAIASMIEVAFVAASRRKLILVINDLDQWSEDICVSDDLIPKE</sequence>
<evidence type="ECO:0000313" key="1">
    <source>
        <dbReference type="EMBL" id="KPM05260.1"/>
    </source>
</evidence>
<organism evidence="1 2">
    <name type="scientific">Sarcoptes scabiei</name>
    <name type="common">Itch mite</name>
    <name type="synonym">Acarus scabiei</name>
    <dbReference type="NCBI Taxonomy" id="52283"/>
    <lineage>
        <taxon>Eukaryota</taxon>
        <taxon>Metazoa</taxon>
        <taxon>Ecdysozoa</taxon>
        <taxon>Arthropoda</taxon>
        <taxon>Chelicerata</taxon>
        <taxon>Arachnida</taxon>
        <taxon>Acari</taxon>
        <taxon>Acariformes</taxon>
        <taxon>Sarcoptiformes</taxon>
        <taxon>Astigmata</taxon>
        <taxon>Psoroptidia</taxon>
        <taxon>Sarcoptoidea</taxon>
        <taxon>Sarcoptidae</taxon>
        <taxon>Sarcoptinae</taxon>
        <taxon>Sarcoptes</taxon>
    </lineage>
</organism>
<dbReference type="PANTHER" id="PTHR36300">
    <property type="entry name" value="RAW, ISOFORM A"/>
    <property type="match status" value="1"/>
</dbReference>
<proteinExistence type="predicted"/>
<gene>
    <name evidence="1" type="ORF">QR98_0037210</name>
</gene>
<dbReference type="PANTHER" id="PTHR36300:SF1">
    <property type="entry name" value="RAW, ISOFORM A"/>
    <property type="match status" value="1"/>
</dbReference>
<name>A0A132A4D3_SARSC</name>
<dbReference type="Gene3D" id="3.40.50.450">
    <property type="match status" value="1"/>
</dbReference>
<dbReference type="AlphaFoldDB" id="A0A132A4D3"/>
<evidence type="ECO:0000313" key="2">
    <source>
        <dbReference type="Proteomes" id="UP000616769"/>
    </source>
</evidence>
<dbReference type="GO" id="GO:0005886">
    <property type="term" value="C:plasma membrane"/>
    <property type="evidence" value="ECO:0007669"/>
    <property type="project" value="TreeGrafter"/>
</dbReference>